<proteinExistence type="predicted"/>
<dbReference type="Pfam" id="PF04430">
    <property type="entry name" value="DUF498"/>
    <property type="match status" value="1"/>
</dbReference>
<dbReference type="Proteomes" id="UP000277580">
    <property type="component" value="Unassembled WGS sequence"/>
</dbReference>
<dbReference type="InParanoid" id="A0A3N4KWG6"/>
<dbReference type="Gene3D" id="3.40.1230.10">
    <property type="entry name" value="MTH938-like"/>
    <property type="match status" value="1"/>
</dbReference>
<gene>
    <name evidence="2" type="ORF">P167DRAFT_533868</name>
</gene>
<keyword evidence="3" id="KW-1185">Reference proteome</keyword>
<dbReference type="InterPro" id="IPR036748">
    <property type="entry name" value="MTH938-like_sf"/>
</dbReference>
<name>A0A3N4KWG6_9PEZI</name>
<dbReference type="EMBL" id="ML119116">
    <property type="protein sequence ID" value="RPB14894.1"/>
    <property type="molecule type" value="Genomic_DNA"/>
</dbReference>
<dbReference type="OrthoDB" id="20681at2759"/>
<dbReference type="STRING" id="1392247.A0A3N4KWG6"/>
<reference evidence="2 3" key="1">
    <citation type="journal article" date="2018" name="Nat. Ecol. Evol.">
        <title>Pezizomycetes genomes reveal the molecular basis of ectomycorrhizal truffle lifestyle.</title>
        <authorList>
            <person name="Murat C."/>
            <person name="Payen T."/>
            <person name="Noel B."/>
            <person name="Kuo A."/>
            <person name="Morin E."/>
            <person name="Chen J."/>
            <person name="Kohler A."/>
            <person name="Krizsan K."/>
            <person name="Balestrini R."/>
            <person name="Da Silva C."/>
            <person name="Montanini B."/>
            <person name="Hainaut M."/>
            <person name="Levati E."/>
            <person name="Barry K.W."/>
            <person name="Belfiori B."/>
            <person name="Cichocki N."/>
            <person name="Clum A."/>
            <person name="Dockter R.B."/>
            <person name="Fauchery L."/>
            <person name="Guy J."/>
            <person name="Iotti M."/>
            <person name="Le Tacon F."/>
            <person name="Lindquist E.A."/>
            <person name="Lipzen A."/>
            <person name="Malagnac F."/>
            <person name="Mello A."/>
            <person name="Molinier V."/>
            <person name="Miyauchi S."/>
            <person name="Poulain J."/>
            <person name="Riccioni C."/>
            <person name="Rubini A."/>
            <person name="Sitrit Y."/>
            <person name="Splivallo R."/>
            <person name="Traeger S."/>
            <person name="Wang M."/>
            <person name="Zifcakova L."/>
            <person name="Wipf D."/>
            <person name="Zambonelli A."/>
            <person name="Paolocci F."/>
            <person name="Nowrousian M."/>
            <person name="Ottonello S."/>
            <person name="Baldrian P."/>
            <person name="Spatafora J.W."/>
            <person name="Henrissat B."/>
            <person name="Nagy L.G."/>
            <person name="Aury J.M."/>
            <person name="Wincker P."/>
            <person name="Grigoriev I.V."/>
            <person name="Bonfante P."/>
            <person name="Martin F.M."/>
        </authorList>
    </citation>
    <scope>NUCLEOTIDE SEQUENCE [LARGE SCALE GENOMIC DNA]</scope>
    <source>
        <strain evidence="2 3">CCBAS932</strain>
    </source>
</reference>
<organism evidence="2 3">
    <name type="scientific">Morchella conica CCBAS932</name>
    <dbReference type="NCBI Taxonomy" id="1392247"/>
    <lineage>
        <taxon>Eukaryota</taxon>
        <taxon>Fungi</taxon>
        <taxon>Dikarya</taxon>
        <taxon>Ascomycota</taxon>
        <taxon>Pezizomycotina</taxon>
        <taxon>Pezizomycetes</taxon>
        <taxon>Pezizales</taxon>
        <taxon>Morchellaceae</taxon>
        <taxon>Morchella</taxon>
    </lineage>
</organism>
<dbReference type="InterPro" id="IPR007523">
    <property type="entry name" value="NDUFAF3/AAMDC"/>
</dbReference>
<dbReference type="GO" id="GO:0032981">
    <property type="term" value="P:mitochondrial respiratory chain complex I assembly"/>
    <property type="evidence" value="ECO:0007669"/>
    <property type="project" value="TreeGrafter"/>
</dbReference>
<accession>A0A3N4KWG6</accession>
<protein>
    <recommendedName>
        <fullName evidence="4">NADH dehydrogenase [ubiquinone] 1 alpha subcomplex assembly factor 3</fullName>
    </recommendedName>
</protein>
<evidence type="ECO:0000313" key="2">
    <source>
        <dbReference type="EMBL" id="RPB14894.1"/>
    </source>
</evidence>
<dbReference type="PANTHER" id="PTHR21192:SF2">
    <property type="entry name" value="NADH DEHYDROGENASE [UBIQUINONE] 1 ALPHA SUBCOMPLEX ASSEMBLY FACTOR 3"/>
    <property type="match status" value="1"/>
</dbReference>
<dbReference type="PANTHER" id="PTHR21192">
    <property type="entry name" value="NUCLEAR PROTEIN E3-3"/>
    <property type="match status" value="1"/>
</dbReference>
<dbReference type="AlphaFoldDB" id="A0A3N4KWG6"/>
<dbReference type="GO" id="GO:0005743">
    <property type="term" value="C:mitochondrial inner membrane"/>
    <property type="evidence" value="ECO:0007669"/>
    <property type="project" value="TreeGrafter"/>
</dbReference>
<evidence type="ECO:0000256" key="1">
    <source>
        <dbReference type="SAM" id="MobiDB-lite"/>
    </source>
</evidence>
<dbReference type="SUPFAM" id="SSF64076">
    <property type="entry name" value="MTH938-like"/>
    <property type="match status" value="1"/>
</dbReference>
<evidence type="ECO:0008006" key="4">
    <source>
        <dbReference type="Google" id="ProtNLM"/>
    </source>
</evidence>
<sequence>MHALLRPNAISMLQHLSISRRAAFHTNSSLLRKASEPIDTPETTGMPFQEESTNPAETFSTLDVLGSIPAPPSAVDATYADGFLLNNGTRINDGVMLLNNEAFVWKPIAQGGPEESKAKKGVLELAEEAWGLLDVVYPKPELLILGTGRRTLLLSPKTKARISELGIRLDVMSTRSAAAQYNLLATERTGAQVAAAMLVDGFGK</sequence>
<feature type="region of interest" description="Disordered" evidence="1">
    <location>
        <begin position="32"/>
        <end position="55"/>
    </location>
</feature>
<evidence type="ECO:0000313" key="3">
    <source>
        <dbReference type="Proteomes" id="UP000277580"/>
    </source>
</evidence>